<gene>
    <name evidence="1" type="ORF">MNVM_10380</name>
</gene>
<dbReference type="RefSeq" id="WP_013827747.1">
    <property type="nucleotide sequence ID" value="NZ_AP022562.1"/>
</dbReference>
<name>A0A7I7JJ79_9MYCO</name>
<proteinExistence type="predicted"/>
<accession>A0A7I7JJ79</accession>
<dbReference type="InterPro" id="IPR019587">
    <property type="entry name" value="Polyketide_cyclase/dehydratase"/>
</dbReference>
<evidence type="ECO:0000313" key="1">
    <source>
        <dbReference type="EMBL" id="BBX11957.1"/>
    </source>
</evidence>
<dbReference type="EMBL" id="AP022562">
    <property type="protein sequence ID" value="BBX11957.1"/>
    <property type="molecule type" value="Genomic_DNA"/>
</dbReference>
<keyword evidence="2" id="KW-1185">Reference proteome</keyword>
<dbReference type="InterPro" id="IPR023393">
    <property type="entry name" value="START-like_dom_sf"/>
</dbReference>
<dbReference type="Pfam" id="PF10604">
    <property type="entry name" value="Polyketide_cyc2"/>
    <property type="match status" value="1"/>
</dbReference>
<reference evidence="1 2" key="1">
    <citation type="journal article" date="2019" name="Emerg. Microbes Infect.">
        <title>Comprehensive subspecies identification of 175 nontuberculous mycobacteria species based on 7547 genomic profiles.</title>
        <authorList>
            <person name="Matsumoto Y."/>
            <person name="Kinjo T."/>
            <person name="Motooka D."/>
            <person name="Nabeya D."/>
            <person name="Jung N."/>
            <person name="Uechi K."/>
            <person name="Horii T."/>
            <person name="Iida T."/>
            <person name="Fujita J."/>
            <person name="Nakamura S."/>
        </authorList>
    </citation>
    <scope>NUCLEOTIDE SEQUENCE [LARGE SCALE GENOMIC DNA]</scope>
    <source>
        <strain evidence="1 2">JCM 6391</strain>
    </source>
</reference>
<dbReference type="SUPFAM" id="SSF55961">
    <property type="entry name" value="Bet v1-like"/>
    <property type="match status" value="1"/>
</dbReference>
<evidence type="ECO:0000313" key="2">
    <source>
        <dbReference type="Proteomes" id="UP000466997"/>
    </source>
</evidence>
<dbReference type="KEGG" id="mnm:MNVM_10380"/>
<sequence length="152" mass="17322">MAAPLLKAEIDIKAPVTEVWNLISDFRRMPEWSPQCRWMKPLGAVRPGTRTINVNRRGRMFWPTTSVITEYVPDRKLAFRVSENHSVWSYELEPTAEGTRVTESRHVENGNTTAVSAFLVDKFMGGTPTFERELIEGMNASLQRIKAAAENR</sequence>
<dbReference type="Gene3D" id="3.30.530.20">
    <property type="match status" value="1"/>
</dbReference>
<dbReference type="Proteomes" id="UP000466997">
    <property type="component" value="Chromosome"/>
</dbReference>
<protein>
    <submittedName>
        <fullName evidence="1">Polyketide cyclase</fullName>
    </submittedName>
</protein>
<organism evidence="1 2">
    <name type="scientific">Mycobacterium novum</name>
    <dbReference type="NCBI Taxonomy" id="2492438"/>
    <lineage>
        <taxon>Bacteria</taxon>
        <taxon>Bacillati</taxon>
        <taxon>Actinomycetota</taxon>
        <taxon>Actinomycetes</taxon>
        <taxon>Mycobacteriales</taxon>
        <taxon>Mycobacteriaceae</taxon>
        <taxon>Mycobacterium</taxon>
    </lineage>
</organism>
<dbReference type="CDD" id="cd07812">
    <property type="entry name" value="SRPBCC"/>
    <property type="match status" value="1"/>
</dbReference>
<dbReference type="AlphaFoldDB" id="A0A7I7JJ79"/>